<accession>A0A2A5ILV4</accession>
<comment type="caution">
    <text evidence="1">The sequence shown here is derived from an EMBL/GenBank/DDBJ whole genome shotgun (WGS) entry which is preliminary data.</text>
</comment>
<reference evidence="1 2" key="1">
    <citation type="submission" date="2017-06" db="EMBL/GenBank/DDBJ databases">
        <title>Draft Genome Sequence of Bacillus sp Strain 36R Isolated from saline sediment at Atanasia, Sonora, Mexico.</title>
        <authorList>
            <person name="Sanchez Diaz R."/>
            <person name="Quiroz Macias M.E."/>
            <person name="Ibarra Gamez J.C."/>
            <person name="Enciso Ibarra J."/>
            <person name="Gomez Gil B."/>
            <person name="Galaviz Silva L."/>
        </authorList>
    </citation>
    <scope>NUCLEOTIDE SEQUENCE [LARGE SCALE GENOMIC DNA]</scope>
    <source>
        <strain evidence="1 2">36R_ATNSAL</strain>
    </source>
</reference>
<evidence type="ECO:0000313" key="2">
    <source>
        <dbReference type="Proteomes" id="UP000228754"/>
    </source>
</evidence>
<proteinExistence type="predicted"/>
<name>A0A2A5ILV4_BACPU</name>
<dbReference type="Proteomes" id="UP000228754">
    <property type="component" value="Unassembled WGS sequence"/>
</dbReference>
<evidence type="ECO:0000313" key="1">
    <source>
        <dbReference type="EMBL" id="PCK18295.1"/>
    </source>
</evidence>
<dbReference type="EMBL" id="NKHG01000119">
    <property type="protein sequence ID" value="PCK18295.1"/>
    <property type="molecule type" value="Genomic_DNA"/>
</dbReference>
<gene>
    <name evidence="1" type="ORF">CEY02_19030</name>
</gene>
<organism evidence="1 2">
    <name type="scientific">Bacillus pumilus</name>
    <name type="common">Bacillus mesentericus</name>
    <dbReference type="NCBI Taxonomy" id="1408"/>
    <lineage>
        <taxon>Bacteria</taxon>
        <taxon>Bacillati</taxon>
        <taxon>Bacillota</taxon>
        <taxon>Bacilli</taxon>
        <taxon>Bacillales</taxon>
        <taxon>Bacillaceae</taxon>
        <taxon>Bacillus</taxon>
    </lineage>
</organism>
<sequence length="79" mass="9454">MMNKRKKDFYPKKGWFVELENIPRLDNWSVALGFNREVMQHYMKGYENDITHQGYKSEIFATFFGYQIAFGYNSVKEVA</sequence>
<protein>
    <submittedName>
        <fullName evidence="1">Uncharacterized protein</fullName>
    </submittedName>
</protein>
<dbReference type="AlphaFoldDB" id="A0A2A5ILV4"/>